<evidence type="ECO:0000313" key="3">
    <source>
        <dbReference type="Proteomes" id="UP000032180"/>
    </source>
</evidence>
<dbReference type="Proteomes" id="UP000032180">
    <property type="component" value="Chromosome 11"/>
</dbReference>
<dbReference type="EnsemblPlants" id="LPERR11G11120.1">
    <property type="protein sequence ID" value="LPERR11G11120.1"/>
    <property type="gene ID" value="LPERR11G11120"/>
</dbReference>
<name>A0A0D9XS79_9ORYZ</name>
<organism evidence="2 3">
    <name type="scientific">Leersia perrieri</name>
    <dbReference type="NCBI Taxonomy" id="77586"/>
    <lineage>
        <taxon>Eukaryota</taxon>
        <taxon>Viridiplantae</taxon>
        <taxon>Streptophyta</taxon>
        <taxon>Embryophyta</taxon>
        <taxon>Tracheophyta</taxon>
        <taxon>Spermatophyta</taxon>
        <taxon>Magnoliopsida</taxon>
        <taxon>Liliopsida</taxon>
        <taxon>Poales</taxon>
        <taxon>Poaceae</taxon>
        <taxon>BOP clade</taxon>
        <taxon>Oryzoideae</taxon>
        <taxon>Oryzeae</taxon>
        <taxon>Oryzinae</taxon>
        <taxon>Leersia</taxon>
    </lineage>
</organism>
<dbReference type="Gramene" id="LPERR11G11120.1">
    <property type="protein sequence ID" value="LPERR11G11120.1"/>
    <property type="gene ID" value="LPERR11G11120"/>
</dbReference>
<reference evidence="3" key="2">
    <citation type="submission" date="2013-12" db="EMBL/GenBank/DDBJ databases">
        <authorList>
            <person name="Yu Y."/>
            <person name="Lee S."/>
            <person name="de Baynast K."/>
            <person name="Wissotski M."/>
            <person name="Liu L."/>
            <person name="Talag J."/>
            <person name="Goicoechea J."/>
            <person name="Angelova A."/>
            <person name="Jetty R."/>
            <person name="Kudrna D."/>
            <person name="Golser W."/>
            <person name="Rivera L."/>
            <person name="Zhang J."/>
            <person name="Wing R."/>
        </authorList>
    </citation>
    <scope>NUCLEOTIDE SEQUENCE</scope>
</reference>
<protein>
    <submittedName>
        <fullName evidence="2">Uncharacterized protein</fullName>
    </submittedName>
</protein>
<evidence type="ECO:0000256" key="1">
    <source>
        <dbReference type="SAM" id="MobiDB-lite"/>
    </source>
</evidence>
<dbReference type="HOGENOM" id="CLU_164287_0_0_1"/>
<sequence length="101" mass="10958">MDYPVLPKTTRHTRRQQGGEERFTPDRFVEAIISDLEASTIRDDQDGYLASESCNSQAVYAMDGDDASASASMTPAQRLATMQQILNEAPTDATAGAEITS</sequence>
<reference evidence="2" key="3">
    <citation type="submission" date="2015-04" db="UniProtKB">
        <authorList>
            <consortium name="EnsemblPlants"/>
        </authorList>
    </citation>
    <scope>IDENTIFICATION</scope>
</reference>
<reference evidence="2 3" key="1">
    <citation type="submission" date="2012-08" db="EMBL/GenBank/DDBJ databases">
        <title>Oryza genome evolution.</title>
        <authorList>
            <person name="Wing R.A."/>
        </authorList>
    </citation>
    <scope>NUCLEOTIDE SEQUENCE</scope>
</reference>
<keyword evidence="3" id="KW-1185">Reference proteome</keyword>
<evidence type="ECO:0000313" key="2">
    <source>
        <dbReference type="EnsemblPlants" id="LPERR11G11120.1"/>
    </source>
</evidence>
<dbReference type="AlphaFoldDB" id="A0A0D9XS79"/>
<feature type="region of interest" description="Disordered" evidence="1">
    <location>
        <begin position="1"/>
        <end position="21"/>
    </location>
</feature>
<proteinExistence type="predicted"/>
<accession>A0A0D9XS79</accession>